<evidence type="ECO:0000313" key="2">
    <source>
        <dbReference type="EMBL" id="CAB4664536.1"/>
    </source>
</evidence>
<proteinExistence type="predicted"/>
<reference evidence="1" key="1">
    <citation type="submission" date="2020-05" db="EMBL/GenBank/DDBJ databases">
        <authorList>
            <person name="Chiriac C."/>
            <person name="Salcher M."/>
            <person name="Ghai R."/>
            <person name="Kavagutti S V."/>
        </authorList>
    </citation>
    <scope>NUCLEOTIDE SEQUENCE</scope>
</reference>
<dbReference type="EMBL" id="CAEZWV010000005">
    <property type="protein sequence ID" value="CAB4664536.1"/>
    <property type="molecule type" value="Genomic_DNA"/>
</dbReference>
<evidence type="ECO:0000313" key="1">
    <source>
        <dbReference type="EMBL" id="CAB4647034.1"/>
    </source>
</evidence>
<protein>
    <submittedName>
        <fullName evidence="1">Unannotated protein</fullName>
    </submittedName>
</protein>
<organism evidence="1">
    <name type="scientific">freshwater metagenome</name>
    <dbReference type="NCBI Taxonomy" id="449393"/>
    <lineage>
        <taxon>unclassified sequences</taxon>
        <taxon>metagenomes</taxon>
        <taxon>ecological metagenomes</taxon>
    </lineage>
</organism>
<dbReference type="EMBL" id="CAEZWJ010000006">
    <property type="protein sequence ID" value="CAB4647034.1"/>
    <property type="molecule type" value="Genomic_DNA"/>
</dbReference>
<dbReference type="AlphaFoldDB" id="A0A6J6KFN2"/>
<accession>A0A6J6KFN2</accession>
<name>A0A6J6KFN2_9ZZZZ</name>
<sequence>MAFERPAPDLNKLITAWEAWEKGEEMPGRVLANLKTAGLAEILAELKASGWTPTAQ</sequence>
<gene>
    <name evidence="1" type="ORF">UFOPK2214_00315</name>
    <name evidence="2" type="ORF">UFOPK2295_00419</name>
</gene>